<dbReference type="AlphaFoldDB" id="A0AA35YPD4"/>
<keyword evidence="12" id="KW-1185">Reference proteome</keyword>
<keyword evidence="5" id="KW-0611">Plant defense</keyword>
<evidence type="ECO:0008006" key="13">
    <source>
        <dbReference type="Google" id="ProtNLM"/>
    </source>
</evidence>
<evidence type="ECO:0000313" key="12">
    <source>
        <dbReference type="Proteomes" id="UP001177003"/>
    </source>
</evidence>
<dbReference type="InterPro" id="IPR032675">
    <property type="entry name" value="LRR_dom_sf"/>
</dbReference>
<dbReference type="FunFam" id="1.10.10.10:FF:000322">
    <property type="entry name" value="Probable disease resistance protein At1g63360"/>
    <property type="match status" value="1"/>
</dbReference>
<dbReference type="PRINTS" id="PR00364">
    <property type="entry name" value="DISEASERSIST"/>
</dbReference>
<comment type="similarity">
    <text evidence="1">Belongs to the disease resistance NB-LRR family.</text>
</comment>
<dbReference type="InterPro" id="IPR041118">
    <property type="entry name" value="Rx_N"/>
</dbReference>
<evidence type="ECO:0000256" key="3">
    <source>
        <dbReference type="ARBA" id="ARBA00022737"/>
    </source>
</evidence>
<dbReference type="InterPro" id="IPR055414">
    <property type="entry name" value="LRR_R13L4/SHOC2-like"/>
</dbReference>
<dbReference type="InterPro" id="IPR058922">
    <property type="entry name" value="WHD_DRP"/>
</dbReference>
<dbReference type="FunFam" id="3.40.50.300:FF:001091">
    <property type="entry name" value="Probable disease resistance protein At1g61300"/>
    <property type="match status" value="1"/>
</dbReference>
<feature type="domain" description="Disease resistance R13L4/SHOC-2-like LRR" evidence="10">
    <location>
        <begin position="572"/>
        <end position="891"/>
    </location>
</feature>
<protein>
    <recommendedName>
        <fullName evidence="13">NB-ARC</fullName>
    </recommendedName>
</protein>
<dbReference type="Gene3D" id="1.20.5.4130">
    <property type="match status" value="1"/>
</dbReference>
<dbReference type="Pfam" id="PF23598">
    <property type="entry name" value="LRR_14"/>
    <property type="match status" value="1"/>
</dbReference>
<evidence type="ECO:0000259" key="10">
    <source>
        <dbReference type="Pfam" id="PF23598"/>
    </source>
</evidence>
<dbReference type="Pfam" id="PF00931">
    <property type="entry name" value="NB-ARC"/>
    <property type="match status" value="1"/>
</dbReference>
<evidence type="ECO:0000256" key="5">
    <source>
        <dbReference type="ARBA" id="ARBA00022821"/>
    </source>
</evidence>
<dbReference type="PANTHER" id="PTHR36766">
    <property type="entry name" value="PLANT BROAD-SPECTRUM MILDEW RESISTANCE PROTEIN RPW8"/>
    <property type="match status" value="1"/>
</dbReference>
<evidence type="ECO:0000313" key="11">
    <source>
        <dbReference type="EMBL" id="CAI9277651.1"/>
    </source>
</evidence>
<evidence type="ECO:0000259" key="8">
    <source>
        <dbReference type="Pfam" id="PF18052"/>
    </source>
</evidence>
<keyword evidence="2" id="KW-0433">Leucine-rich repeat</keyword>
<dbReference type="Pfam" id="PF18052">
    <property type="entry name" value="Rx_N"/>
    <property type="match status" value="1"/>
</dbReference>
<dbReference type="InterPro" id="IPR002182">
    <property type="entry name" value="NB-ARC"/>
</dbReference>
<dbReference type="InterPro" id="IPR027417">
    <property type="entry name" value="P-loop_NTPase"/>
</dbReference>
<feature type="domain" description="NB-ARC" evidence="7">
    <location>
        <begin position="187"/>
        <end position="342"/>
    </location>
</feature>
<dbReference type="EMBL" id="OX465079">
    <property type="protein sequence ID" value="CAI9277651.1"/>
    <property type="molecule type" value="Genomic_DNA"/>
</dbReference>
<gene>
    <name evidence="11" type="ORF">LSALG_LOCUS17566</name>
</gene>
<sequence length="1268" mass="143207">MAEIVVSTFFTVVFEKLASEALKKIARAKGIDSELKKLKRSLGQIHALLNDASHKEITDEAVKAWLNDLQHLAYDIDDLLDDLATEAMHRELTEVSGATTSKVRKLIPKCCSKFSLSSRMQYKLDDISTRLQELVDAKNDLGLIVVTNEKPKIVRYEACLVDASSIVGREGHKKALVQQLLVGKDESCSHQNFSVVPIVGMGGVGKTTLARLLYDEKEVKDHFELRAWVCVSDEFNISSISKVIYQSVTGENKEFADLNLLQEALKQQLMKKLFLIVLDDVWSESYDDWEKLVGPFLVGAPGSKVIMTTRKEQLLKKLGYAHVDSLQSLSHDDALTLFAQHALGVANFDSHSALRPLGEGFVKKCDGLPLALRTLGRLLRTKTDEEAWKELLDSEIWSLGNRDEIVPALRLSYHDLSASLKMCFAYCSLFPKDYEFEKEELILLWMAEGFLRQSTTSKSMERLGLEYFEELLSRSFFQHLPGDKLLFVMHDLMNDLAISVAGDFFSRLDIEVKKEFRKKTLEKYRHISFQCDDFMGYERFEAFKGATNVRTFLALDSTRHTNPGSFSFSDKISANLVQQLPLLRVLCLSYLTISEVPECVGSMKHLRYLNLCRTHIRSLPENVCRLYNLETLIVYRCTFLANLPGNFSKLKNLRHFDFRCTPLVKKMPLGIAELKSLQTLSKIIIEGDDGFSMTSLKDLKYLQGKISITGLEKVQSAMHAQELNFSQKRISELEVEWSDVFDCSRKETLEKEVLCGLKPHNDDLIKLGIVSFGGKEFPNWVGDPSFLRLACVSIHGCKKCTSLPPLGQLPSLKKLSIHDMDEVKVVGSELPGNGLAFPSLESLSFVNMQEWVVWSGTVFPCLRKLWISDCPKLVKISLEALPSLRELTINNCGHEMLTSIVGVTSSVTQFNISYIRGLTDQLWRGVIEYLGTVEEIKIERCNEIRYLWESEEKSSKVLVNLRKLVVYLCSNLVSLGEIENNCGSHLTSLRILEVKFCHRLERCSCPDSIETLNIRGCHSITSVSFPSGAQKLKSVTIDGCKKLLDNVVGGEDVTRVLMNSSMTMLESVEISCWPNLKSVIELSRFIHLTKLEITDCPEIESFPDHELPNLTALKHLTITNCPSMDASFPCGLWPPKLSHLKIGGLHKPITEWGPQNYPSSLVELRLIGVRADLSNFSQLSHLLPPSLIYLGINKFENLESLSTGLQHLTSLQRLSIFMCPKTIDLPEMLLPSLLSLRIYSCPNLEQRCSKEGSYWWPRIAHIPLLDIF</sequence>
<organism evidence="11 12">
    <name type="scientific">Lactuca saligna</name>
    <name type="common">Willowleaf lettuce</name>
    <dbReference type="NCBI Taxonomy" id="75948"/>
    <lineage>
        <taxon>Eukaryota</taxon>
        <taxon>Viridiplantae</taxon>
        <taxon>Streptophyta</taxon>
        <taxon>Embryophyta</taxon>
        <taxon>Tracheophyta</taxon>
        <taxon>Spermatophyta</taxon>
        <taxon>Magnoliopsida</taxon>
        <taxon>eudicotyledons</taxon>
        <taxon>Gunneridae</taxon>
        <taxon>Pentapetalae</taxon>
        <taxon>asterids</taxon>
        <taxon>campanulids</taxon>
        <taxon>Asterales</taxon>
        <taxon>Asteraceae</taxon>
        <taxon>Cichorioideae</taxon>
        <taxon>Cichorieae</taxon>
        <taxon>Lactucinae</taxon>
        <taxon>Lactuca</taxon>
    </lineage>
</organism>
<dbReference type="GO" id="GO:0043531">
    <property type="term" value="F:ADP binding"/>
    <property type="evidence" value="ECO:0007669"/>
    <property type="project" value="InterPro"/>
</dbReference>
<dbReference type="Gene3D" id="3.40.50.300">
    <property type="entry name" value="P-loop containing nucleotide triphosphate hydrolases"/>
    <property type="match status" value="1"/>
</dbReference>
<accession>A0AA35YPD4</accession>
<dbReference type="SUPFAM" id="SSF52540">
    <property type="entry name" value="P-loop containing nucleoside triphosphate hydrolases"/>
    <property type="match status" value="1"/>
</dbReference>
<dbReference type="Gene3D" id="1.10.10.10">
    <property type="entry name" value="Winged helix-like DNA-binding domain superfamily/Winged helix DNA-binding domain"/>
    <property type="match status" value="1"/>
</dbReference>
<proteinExistence type="inferred from homology"/>
<evidence type="ECO:0000259" key="9">
    <source>
        <dbReference type="Pfam" id="PF23559"/>
    </source>
</evidence>
<keyword evidence="4" id="KW-0547">Nucleotide-binding</keyword>
<dbReference type="SUPFAM" id="SSF52058">
    <property type="entry name" value="L domain-like"/>
    <property type="match status" value="2"/>
</dbReference>
<dbReference type="Pfam" id="PF23559">
    <property type="entry name" value="WHD_DRP"/>
    <property type="match status" value="1"/>
</dbReference>
<dbReference type="Gene3D" id="3.80.10.10">
    <property type="entry name" value="Ribonuclease Inhibitor"/>
    <property type="match status" value="4"/>
</dbReference>
<dbReference type="PANTHER" id="PTHR36766:SF61">
    <property type="entry name" value="NB-ARC DOMAIN DISEASE RESISTANCE PROTEIN"/>
    <property type="match status" value="1"/>
</dbReference>
<feature type="domain" description="Disease resistance protein winged helix" evidence="9">
    <location>
        <begin position="429"/>
        <end position="497"/>
    </location>
</feature>
<keyword evidence="3" id="KW-0677">Repeat</keyword>
<evidence type="ECO:0000256" key="2">
    <source>
        <dbReference type="ARBA" id="ARBA00022614"/>
    </source>
</evidence>
<evidence type="ECO:0000256" key="4">
    <source>
        <dbReference type="ARBA" id="ARBA00022741"/>
    </source>
</evidence>
<reference evidence="11" key="1">
    <citation type="submission" date="2023-04" db="EMBL/GenBank/DDBJ databases">
        <authorList>
            <person name="Vijverberg K."/>
            <person name="Xiong W."/>
            <person name="Schranz E."/>
        </authorList>
    </citation>
    <scope>NUCLEOTIDE SEQUENCE</scope>
</reference>
<dbReference type="Proteomes" id="UP001177003">
    <property type="component" value="Chromosome 3"/>
</dbReference>
<evidence type="ECO:0000256" key="6">
    <source>
        <dbReference type="ARBA" id="ARBA00022840"/>
    </source>
</evidence>
<name>A0AA35YPD4_LACSI</name>
<evidence type="ECO:0000259" key="7">
    <source>
        <dbReference type="Pfam" id="PF00931"/>
    </source>
</evidence>
<keyword evidence="6" id="KW-0067">ATP-binding</keyword>
<dbReference type="InterPro" id="IPR036388">
    <property type="entry name" value="WH-like_DNA-bd_sf"/>
</dbReference>
<evidence type="ECO:0000256" key="1">
    <source>
        <dbReference type="ARBA" id="ARBA00008894"/>
    </source>
</evidence>
<dbReference type="GO" id="GO:0005524">
    <property type="term" value="F:ATP binding"/>
    <property type="evidence" value="ECO:0007669"/>
    <property type="project" value="UniProtKB-KW"/>
</dbReference>
<feature type="domain" description="Disease resistance N-terminal" evidence="8">
    <location>
        <begin position="9"/>
        <end position="98"/>
    </location>
</feature>
<dbReference type="GO" id="GO:0051607">
    <property type="term" value="P:defense response to virus"/>
    <property type="evidence" value="ECO:0007669"/>
    <property type="project" value="UniProtKB-ARBA"/>
</dbReference>